<sequence length="195" mass="21457">MYQKYQTEALVLGSRPSGENDRVFSLYTKDFGLVRARASAVRTERSKMRYALQSYARADVSLVRGRTGWRVAGAAAQYPRGDTSRIAGGEGARAYARIAELTLRLVHGEEKNDFLFATLAEAHDTLMQNSVSAWATIEIVCVARVLFALGYLSAEALQTALFTHTAYGNAHLQEAEGLRDKLLSSINKAIAETHL</sequence>
<name>A0A0G1X1E7_9BACT</name>
<keyword evidence="1" id="KW-0227">DNA damage</keyword>
<dbReference type="EMBL" id="LCQW01000004">
    <property type="protein sequence ID" value="KKW24685.1"/>
    <property type="molecule type" value="Genomic_DNA"/>
</dbReference>
<comment type="caution">
    <text evidence="5">The sequence shown here is derived from an EMBL/GenBank/DDBJ whole genome shotgun (WGS) entry which is preliminary data.</text>
</comment>
<dbReference type="Pfam" id="PF11967">
    <property type="entry name" value="RecO_N"/>
    <property type="match status" value="1"/>
</dbReference>
<evidence type="ECO:0000259" key="4">
    <source>
        <dbReference type="Pfam" id="PF11967"/>
    </source>
</evidence>
<protein>
    <submittedName>
        <fullName evidence="5">Repair protein RecO protein</fullName>
    </submittedName>
</protein>
<reference evidence="5 6" key="1">
    <citation type="journal article" date="2015" name="Nature">
        <title>rRNA introns, odd ribosomes, and small enigmatic genomes across a large radiation of phyla.</title>
        <authorList>
            <person name="Brown C.T."/>
            <person name="Hug L.A."/>
            <person name="Thomas B.C."/>
            <person name="Sharon I."/>
            <person name="Castelle C.J."/>
            <person name="Singh A."/>
            <person name="Wilkins M.J."/>
            <person name="Williams K.H."/>
            <person name="Banfield J.F."/>
        </authorList>
    </citation>
    <scope>NUCLEOTIDE SEQUENCE [LARGE SCALE GENOMIC DNA]</scope>
</reference>
<dbReference type="GO" id="GO:0043590">
    <property type="term" value="C:bacterial nucleoid"/>
    <property type="evidence" value="ECO:0007669"/>
    <property type="project" value="TreeGrafter"/>
</dbReference>
<dbReference type="GO" id="GO:0006302">
    <property type="term" value="P:double-strand break repair"/>
    <property type="evidence" value="ECO:0007669"/>
    <property type="project" value="TreeGrafter"/>
</dbReference>
<dbReference type="InterPro" id="IPR012340">
    <property type="entry name" value="NA-bd_OB-fold"/>
</dbReference>
<feature type="domain" description="DNA replication/recombination mediator RecO N-terminal" evidence="4">
    <location>
        <begin position="4"/>
        <end position="65"/>
    </location>
</feature>
<proteinExistence type="predicted"/>
<dbReference type="AlphaFoldDB" id="A0A0G1X1E7"/>
<dbReference type="GO" id="GO:0006310">
    <property type="term" value="P:DNA recombination"/>
    <property type="evidence" value="ECO:0007669"/>
    <property type="project" value="UniProtKB-KW"/>
</dbReference>
<dbReference type="PANTHER" id="PTHR33991:SF1">
    <property type="entry name" value="DNA REPAIR PROTEIN RECO"/>
    <property type="match status" value="1"/>
</dbReference>
<organism evidence="5 6">
    <name type="scientific">Candidatus Kaiserbacteria bacterium GW2011_GWA2_52_12</name>
    <dbReference type="NCBI Taxonomy" id="1618671"/>
    <lineage>
        <taxon>Bacteria</taxon>
        <taxon>Candidatus Kaiseribacteriota</taxon>
    </lineage>
</organism>
<dbReference type="STRING" id="1618671.UY67_C0004G0003"/>
<gene>
    <name evidence="5" type="ORF">UY67_C0004G0003</name>
</gene>
<dbReference type="Gene3D" id="2.40.50.140">
    <property type="entry name" value="Nucleic acid-binding proteins"/>
    <property type="match status" value="1"/>
</dbReference>
<evidence type="ECO:0000256" key="1">
    <source>
        <dbReference type="ARBA" id="ARBA00022763"/>
    </source>
</evidence>
<accession>A0A0G1X1E7</accession>
<keyword evidence="2" id="KW-0233">DNA recombination</keyword>
<dbReference type="SUPFAM" id="SSF50249">
    <property type="entry name" value="Nucleic acid-binding proteins"/>
    <property type="match status" value="1"/>
</dbReference>
<evidence type="ECO:0000313" key="5">
    <source>
        <dbReference type="EMBL" id="KKW24685.1"/>
    </source>
</evidence>
<evidence type="ECO:0000313" key="6">
    <source>
        <dbReference type="Proteomes" id="UP000034273"/>
    </source>
</evidence>
<evidence type="ECO:0000256" key="3">
    <source>
        <dbReference type="ARBA" id="ARBA00023204"/>
    </source>
</evidence>
<dbReference type="InterPro" id="IPR003717">
    <property type="entry name" value="RecO"/>
</dbReference>
<evidence type="ECO:0000256" key="2">
    <source>
        <dbReference type="ARBA" id="ARBA00023172"/>
    </source>
</evidence>
<dbReference type="Proteomes" id="UP000034273">
    <property type="component" value="Unassembled WGS sequence"/>
</dbReference>
<dbReference type="InterPro" id="IPR022572">
    <property type="entry name" value="DNA_rep/recomb_RecO_N"/>
</dbReference>
<dbReference type="PANTHER" id="PTHR33991">
    <property type="entry name" value="DNA REPAIR PROTEIN RECO"/>
    <property type="match status" value="1"/>
</dbReference>
<keyword evidence="3" id="KW-0234">DNA repair</keyword>